<sequence length="64" mass="6765">MGMKDRCVCGMTGASSLTISLWNRSTRPKSGRPKSGPPHIGARRPFVIPAASTGAVRRTKGQPS</sequence>
<name>A0A4D8PQG7_9PROT</name>
<geneLocation type="plasmid" evidence="2 3">
    <name>p1</name>
</geneLocation>
<organism evidence="2 3">
    <name type="scientific">Azospirillum argentinense</name>
    <dbReference type="NCBI Taxonomy" id="2970906"/>
    <lineage>
        <taxon>Bacteria</taxon>
        <taxon>Pseudomonadati</taxon>
        <taxon>Pseudomonadota</taxon>
        <taxon>Alphaproteobacteria</taxon>
        <taxon>Rhodospirillales</taxon>
        <taxon>Azospirillaceae</taxon>
        <taxon>Azospirillum</taxon>
    </lineage>
</organism>
<gene>
    <name evidence="2" type="ORF">D3093_16050</name>
</gene>
<dbReference type="Proteomes" id="UP000298595">
    <property type="component" value="Plasmid p1"/>
</dbReference>
<accession>A0A4D8PQG7</accession>
<feature type="region of interest" description="Disordered" evidence="1">
    <location>
        <begin position="24"/>
        <end position="44"/>
    </location>
</feature>
<protein>
    <submittedName>
        <fullName evidence="2">Uncharacterized protein</fullName>
    </submittedName>
</protein>
<reference evidence="2 3" key="1">
    <citation type="submission" date="2018-09" db="EMBL/GenBank/DDBJ databases">
        <title>Whole genome based analysis of evolution and adaptive divergence in Indian and Brazilian strains of Azospirillum brasilense.</title>
        <authorList>
            <person name="Singh C."/>
            <person name="Tripathi A.K."/>
        </authorList>
    </citation>
    <scope>NUCLEOTIDE SEQUENCE [LARGE SCALE GENOMIC DNA]</scope>
    <source>
        <strain evidence="2 3">MTCC4035</strain>
        <plasmid evidence="2 3">p1</plasmid>
    </source>
</reference>
<dbReference type="EMBL" id="CP032322">
    <property type="protein sequence ID" value="QCN97998.1"/>
    <property type="molecule type" value="Genomic_DNA"/>
</dbReference>
<dbReference type="AlphaFoldDB" id="A0A4D8PQG7"/>
<evidence type="ECO:0000313" key="2">
    <source>
        <dbReference type="EMBL" id="QCN97998.1"/>
    </source>
</evidence>
<evidence type="ECO:0000256" key="1">
    <source>
        <dbReference type="SAM" id="MobiDB-lite"/>
    </source>
</evidence>
<proteinExistence type="predicted"/>
<dbReference type="KEGG" id="aare:D3093_16050"/>
<keyword evidence="2" id="KW-0614">Plasmid</keyword>
<evidence type="ECO:0000313" key="3">
    <source>
        <dbReference type="Proteomes" id="UP000298595"/>
    </source>
</evidence>